<evidence type="ECO:0000313" key="2">
    <source>
        <dbReference type="Proteomes" id="UP000656881"/>
    </source>
</evidence>
<protein>
    <submittedName>
        <fullName evidence="1">Uncharacterized protein</fullName>
    </submittedName>
</protein>
<name>A0ABQ2MLA5_9ACTN</name>
<gene>
    <name evidence="1" type="ORF">GCM10012286_62980</name>
</gene>
<proteinExistence type="predicted"/>
<sequence length="108" mass="11512">MLCAQDDSPTGAVRAVADIWWTDGGSNKFNNVDLHLRTEKNDVNKKGAVCDLTAEVNKHGASSTLCQVAWLHGISSAGVTADATLIYDIKDDGVGEKRWDLGGSPALR</sequence>
<evidence type="ECO:0000313" key="1">
    <source>
        <dbReference type="EMBL" id="GGO54073.1"/>
    </source>
</evidence>
<dbReference type="EMBL" id="BMNG01000015">
    <property type="protein sequence ID" value="GGO54073.1"/>
    <property type="molecule type" value="Genomic_DNA"/>
</dbReference>
<accession>A0ABQ2MLA5</accession>
<organism evidence="1 2">
    <name type="scientific">Streptomyces lasiicapitis</name>
    <dbReference type="NCBI Taxonomy" id="1923961"/>
    <lineage>
        <taxon>Bacteria</taxon>
        <taxon>Bacillati</taxon>
        <taxon>Actinomycetota</taxon>
        <taxon>Actinomycetes</taxon>
        <taxon>Kitasatosporales</taxon>
        <taxon>Streptomycetaceae</taxon>
        <taxon>Streptomyces</taxon>
    </lineage>
</organism>
<keyword evidence="2" id="KW-1185">Reference proteome</keyword>
<dbReference type="Proteomes" id="UP000656881">
    <property type="component" value="Unassembled WGS sequence"/>
</dbReference>
<reference evidence="2" key="1">
    <citation type="journal article" date="2019" name="Int. J. Syst. Evol. Microbiol.">
        <title>The Global Catalogue of Microorganisms (GCM) 10K type strain sequencing project: providing services to taxonomists for standard genome sequencing and annotation.</title>
        <authorList>
            <consortium name="The Broad Institute Genomics Platform"/>
            <consortium name="The Broad Institute Genome Sequencing Center for Infectious Disease"/>
            <person name="Wu L."/>
            <person name="Ma J."/>
        </authorList>
    </citation>
    <scope>NUCLEOTIDE SEQUENCE [LARGE SCALE GENOMIC DNA]</scope>
    <source>
        <strain evidence="2">CGMCC 4.7349</strain>
    </source>
</reference>
<comment type="caution">
    <text evidence="1">The sequence shown here is derived from an EMBL/GenBank/DDBJ whole genome shotgun (WGS) entry which is preliminary data.</text>
</comment>